<dbReference type="PANTHER" id="PTHR32227">
    <property type="entry name" value="GLUCAN ENDO-1,3-BETA-GLUCOSIDASE BG1-RELATED-RELATED"/>
    <property type="match status" value="1"/>
</dbReference>
<accession>A0AAD7P697</accession>
<organism evidence="10 11">
    <name type="scientific">Quillaja saponaria</name>
    <name type="common">Soap bark tree</name>
    <dbReference type="NCBI Taxonomy" id="32244"/>
    <lineage>
        <taxon>Eukaryota</taxon>
        <taxon>Viridiplantae</taxon>
        <taxon>Streptophyta</taxon>
        <taxon>Embryophyta</taxon>
        <taxon>Tracheophyta</taxon>
        <taxon>Spermatophyta</taxon>
        <taxon>Magnoliopsida</taxon>
        <taxon>eudicotyledons</taxon>
        <taxon>Gunneridae</taxon>
        <taxon>Pentapetalae</taxon>
        <taxon>rosids</taxon>
        <taxon>fabids</taxon>
        <taxon>Fabales</taxon>
        <taxon>Quillajaceae</taxon>
        <taxon>Quillaja</taxon>
    </lineage>
</organism>
<name>A0AAD7P697_QUISA</name>
<dbReference type="Gene3D" id="3.20.20.80">
    <property type="entry name" value="Glycosidases"/>
    <property type="match status" value="2"/>
</dbReference>
<comment type="similarity">
    <text evidence="2 8">Belongs to the glycosyl hydrolase 17 family.</text>
</comment>
<evidence type="ECO:0000256" key="6">
    <source>
        <dbReference type="ARBA" id="ARBA00033335"/>
    </source>
</evidence>
<dbReference type="EMBL" id="JARAOO010000014">
    <property type="protein sequence ID" value="KAJ7943843.1"/>
    <property type="molecule type" value="Genomic_DNA"/>
</dbReference>
<evidence type="ECO:0000313" key="10">
    <source>
        <dbReference type="EMBL" id="KAJ7943843.1"/>
    </source>
</evidence>
<evidence type="ECO:0000256" key="2">
    <source>
        <dbReference type="ARBA" id="ARBA00008773"/>
    </source>
</evidence>
<keyword evidence="11" id="KW-1185">Reference proteome</keyword>
<comment type="caution">
    <text evidence="10">The sequence shown here is derived from an EMBL/GenBank/DDBJ whole genome shotgun (WGS) entry which is preliminary data.</text>
</comment>
<dbReference type="EC" id="3.2.1.39" evidence="3"/>
<dbReference type="AlphaFoldDB" id="A0AAD7P697"/>
<dbReference type="InterPro" id="IPR017853">
    <property type="entry name" value="GH"/>
</dbReference>
<dbReference type="PROSITE" id="PS00587">
    <property type="entry name" value="GLYCOSYL_HYDROL_F17"/>
    <property type="match status" value="1"/>
</dbReference>
<dbReference type="Pfam" id="PF00332">
    <property type="entry name" value="Glyco_hydro_17"/>
    <property type="match status" value="1"/>
</dbReference>
<comment type="catalytic activity">
    <reaction evidence="1">
        <text>Hydrolysis of (1-&gt;3)-beta-D-glucosidic linkages in (1-&gt;3)-beta-D-glucans.</text>
        <dbReference type="EC" id="3.2.1.39"/>
    </reaction>
</comment>
<keyword evidence="4 9" id="KW-0378">Hydrolase</keyword>
<evidence type="ECO:0000256" key="3">
    <source>
        <dbReference type="ARBA" id="ARBA00012780"/>
    </source>
</evidence>
<proteinExistence type="inferred from homology"/>
<sequence>MKNLNLALKAAELNYIQVTTAVSTAILGVSYPPSQGKFSDDVSSIMKSITAFLAAHESPLLVNVYPYFSYINNQKDIPLAYALFNSKQVVVKDGQLGYKNIFDAITDAVYSALEIAGGASVEIVVSESGWPSKGNGTPKRPGKNIETYVFAIFNENLKPLGTEQNFGLYNPDMTEVYHVEFPN</sequence>
<evidence type="ECO:0000256" key="5">
    <source>
        <dbReference type="ARBA" id="ARBA00023295"/>
    </source>
</evidence>
<evidence type="ECO:0000313" key="11">
    <source>
        <dbReference type="Proteomes" id="UP001163823"/>
    </source>
</evidence>
<dbReference type="InterPro" id="IPR044965">
    <property type="entry name" value="Glyco_hydro_17_plant"/>
</dbReference>
<keyword evidence="5 9" id="KW-0326">Glycosidase</keyword>
<evidence type="ECO:0000256" key="7">
    <source>
        <dbReference type="ARBA" id="ARBA00033417"/>
    </source>
</evidence>
<evidence type="ECO:0000256" key="1">
    <source>
        <dbReference type="ARBA" id="ARBA00000382"/>
    </source>
</evidence>
<dbReference type="InterPro" id="IPR000490">
    <property type="entry name" value="Glyco_hydro_17"/>
</dbReference>
<dbReference type="Proteomes" id="UP001163823">
    <property type="component" value="Chromosome 14"/>
</dbReference>
<evidence type="ECO:0000256" key="4">
    <source>
        <dbReference type="ARBA" id="ARBA00022801"/>
    </source>
</evidence>
<dbReference type="GO" id="GO:0005975">
    <property type="term" value="P:carbohydrate metabolic process"/>
    <property type="evidence" value="ECO:0007669"/>
    <property type="project" value="InterPro"/>
</dbReference>
<gene>
    <name evidence="10" type="ORF">O6P43_033335</name>
</gene>
<evidence type="ECO:0000256" key="9">
    <source>
        <dbReference type="RuleBase" id="RU004336"/>
    </source>
</evidence>
<evidence type="ECO:0000256" key="8">
    <source>
        <dbReference type="RuleBase" id="RU004335"/>
    </source>
</evidence>
<reference evidence="10" key="1">
    <citation type="journal article" date="2023" name="Science">
        <title>Elucidation of the pathway for biosynthesis of saponin adjuvants from the soapbark tree.</title>
        <authorList>
            <person name="Reed J."/>
            <person name="Orme A."/>
            <person name="El-Demerdash A."/>
            <person name="Owen C."/>
            <person name="Martin L.B.B."/>
            <person name="Misra R.C."/>
            <person name="Kikuchi S."/>
            <person name="Rejzek M."/>
            <person name="Martin A.C."/>
            <person name="Harkess A."/>
            <person name="Leebens-Mack J."/>
            <person name="Louveau T."/>
            <person name="Stephenson M.J."/>
            <person name="Osbourn A."/>
        </authorList>
    </citation>
    <scope>NUCLEOTIDE SEQUENCE</scope>
    <source>
        <strain evidence="10">S10</strain>
    </source>
</reference>
<protein>
    <recommendedName>
        <fullName evidence="3">glucan endo-1,3-beta-D-glucosidase</fullName>
        <ecNumber evidence="3">3.2.1.39</ecNumber>
    </recommendedName>
    <alternativeName>
        <fullName evidence="6">(1-&gt;3)-beta-glucan endohydrolase</fullName>
    </alternativeName>
    <alternativeName>
        <fullName evidence="7">Beta-1,3-endoglucanase</fullName>
    </alternativeName>
</protein>
<dbReference type="SUPFAM" id="SSF51445">
    <property type="entry name" value="(Trans)glycosidases"/>
    <property type="match status" value="1"/>
</dbReference>
<dbReference type="GO" id="GO:0042973">
    <property type="term" value="F:glucan endo-1,3-beta-D-glucosidase activity"/>
    <property type="evidence" value="ECO:0007669"/>
    <property type="project" value="UniProtKB-EC"/>
</dbReference>